<keyword evidence="2" id="KW-0560">Oxidoreductase</keyword>
<comment type="caution">
    <text evidence="5">The sequence shown here is derived from an EMBL/GenBank/DDBJ whole genome shotgun (WGS) entry which is preliminary data.</text>
</comment>
<proteinExistence type="inferred from homology"/>
<name>A0A4R5FWJ6_9ACTN</name>
<dbReference type="Gene3D" id="3.40.50.720">
    <property type="entry name" value="NAD(P)-binding Rossmann-like Domain"/>
    <property type="match status" value="1"/>
</dbReference>
<accession>A0A4R5FWJ6</accession>
<evidence type="ECO:0000313" key="5">
    <source>
        <dbReference type="EMBL" id="TDE58228.1"/>
    </source>
</evidence>
<protein>
    <submittedName>
        <fullName evidence="5">Gfo/Idh/MocA family oxidoreductase</fullName>
    </submittedName>
</protein>
<dbReference type="InterPro" id="IPR000683">
    <property type="entry name" value="Gfo/Idh/MocA-like_OxRdtase_N"/>
</dbReference>
<reference evidence="5 6" key="1">
    <citation type="submission" date="2019-03" db="EMBL/GenBank/DDBJ databases">
        <title>Draft genome sequences of novel Actinobacteria.</title>
        <authorList>
            <person name="Sahin N."/>
            <person name="Ay H."/>
            <person name="Saygin H."/>
        </authorList>
    </citation>
    <scope>NUCLEOTIDE SEQUENCE [LARGE SCALE GENOMIC DNA]</scope>
    <source>
        <strain evidence="5 6">6K102</strain>
    </source>
</reference>
<comment type="similarity">
    <text evidence="1">Belongs to the Gfo/Idh/MocA family.</text>
</comment>
<sequence>MVDIGGGKGLLLATLLQERPTLRGVLVAAVGSRSADNARAFAGKWGIEHAHGSYDELVADPDADIVYVVTPHNFHAANATAALENGKHVLVEKAFTVNAAEARAVFQLGRSKGLLVMEAMWTRFLPHGPNSSTQNITDDSPSSGRTSPSVIAYRCSTRAFLAA</sequence>
<evidence type="ECO:0000256" key="3">
    <source>
        <dbReference type="SAM" id="MobiDB-lite"/>
    </source>
</evidence>
<organism evidence="5 6">
    <name type="scientific">Nonomuraea mesophila</name>
    <dbReference type="NCBI Taxonomy" id="2530382"/>
    <lineage>
        <taxon>Bacteria</taxon>
        <taxon>Bacillati</taxon>
        <taxon>Actinomycetota</taxon>
        <taxon>Actinomycetes</taxon>
        <taxon>Streptosporangiales</taxon>
        <taxon>Streptosporangiaceae</taxon>
        <taxon>Nonomuraea</taxon>
    </lineage>
</organism>
<evidence type="ECO:0000256" key="1">
    <source>
        <dbReference type="ARBA" id="ARBA00010928"/>
    </source>
</evidence>
<dbReference type="PANTHER" id="PTHR22604">
    <property type="entry name" value="OXIDOREDUCTASES"/>
    <property type="match status" value="1"/>
</dbReference>
<dbReference type="InterPro" id="IPR050984">
    <property type="entry name" value="Gfo/Idh/MocA_domain"/>
</dbReference>
<keyword evidence="6" id="KW-1185">Reference proteome</keyword>
<dbReference type="SUPFAM" id="SSF51735">
    <property type="entry name" value="NAD(P)-binding Rossmann-fold domains"/>
    <property type="match status" value="1"/>
</dbReference>
<feature type="region of interest" description="Disordered" evidence="3">
    <location>
        <begin position="128"/>
        <end position="148"/>
    </location>
</feature>
<evidence type="ECO:0000313" key="6">
    <source>
        <dbReference type="Proteomes" id="UP000295136"/>
    </source>
</evidence>
<dbReference type="AlphaFoldDB" id="A0A4R5FWJ6"/>
<dbReference type="Proteomes" id="UP000295136">
    <property type="component" value="Unassembled WGS sequence"/>
</dbReference>
<feature type="compositionally biased region" description="Polar residues" evidence="3">
    <location>
        <begin position="129"/>
        <end position="148"/>
    </location>
</feature>
<dbReference type="EMBL" id="SMLD01000010">
    <property type="protein sequence ID" value="TDE58228.1"/>
    <property type="molecule type" value="Genomic_DNA"/>
</dbReference>
<dbReference type="InterPro" id="IPR036291">
    <property type="entry name" value="NAD(P)-bd_dom_sf"/>
</dbReference>
<dbReference type="Pfam" id="PF01408">
    <property type="entry name" value="GFO_IDH_MocA"/>
    <property type="match status" value="1"/>
</dbReference>
<gene>
    <name evidence="5" type="ORF">E1295_06105</name>
</gene>
<dbReference type="PANTHER" id="PTHR22604:SF105">
    <property type="entry name" value="TRANS-1,2-DIHYDROBENZENE-1,2-DIOL DEHYDROGENASE"/>
    <property type="match status" value="1"/>
</dbReference>
<evidence type="ECO:0000259" key="4">
    <source>
        <dbReference type="Pfam" id="PF01408"/>
    </source>
</evidence>
<feature type="domain" description="Gfo/Idh/MocA-like oxidoreductase N-terminal" evidence="4">
    <location>
        <begin position="24"/>
        <end position="118"/>
    </location>
</feature>
<dbReference type="GO" id="GO:0016491">
    <property type="term" value="F:oxidoreductase activity"/>
    <property type="evidence" value="ECO:0007669"/>
    <property type="project" value="UniProtKB-KW"/>
</dbReference>
<evidence type="ECO:0000256" key="2">
    <source>
        <dbReference type="ARBA" id="ARBA00023002"/>
    </source>
</evidence>
<dbReference type="GO" id="GO:0000166">
    <property type="term" value="F:nucleotide binding"/>
    <property type="evidence" value="ECO:0007669"/>
    <property type="project" value="InterPro"/>
</dbReference>